<evidence type="ECO:0000256" key="2">
    <source>
        <dbReference type="ARBA" id="ARBA00022670"/>
    </source>
</evidence>
<accession>A0ABU7REQ9</accession>
<dbReference type="InterPro" id="IPR041382">
    <property type="entry name" value="SH3_16"/>
</dbReference>
<comment type="similarity">
    <text evidence="1">Belongs to the peptidase C40 family.</text>
</comment>
<dbReference type="PROSITE" id="PS51781">
    <property type="entry name" value="SH3B"/>
    <property type="match status" value="1"/>
</dbReference>
<dbReference type="InterPro" id="IPR038765">
    <property type="entry name" value="Papain-like_cys_pep_sf"/>
</dbReference>
<evidence type="ECO:0000259" key="6">
    <source>
        <dbReference type="PROSITE" id="PS51935"/>
    </source>
</evidence>
<keyword evidence="2" id="KW-0645">Protease</keyword>
<dbReference type="InterPro" id="IPR051202">
    <property type="entry name" value="Peptidase_C40"/>
</dbReference>
<dbReference type="SUPFAM" id="SSF54001">
    <property type="entry name" value="Cysteine proteinases"/>
    <property type="match status" value="1"/>
</dbReference>
<dbReference type="PROSITE" id="PS51935">
    <property type="entry name" value="NLPC_P60"/>
    <property type="match status" value="1"/>
</dbReference>
<feature type="domain" description="SH3b" evidence="5">
    <location>
        <begin position="1"/>
        <end position="65"/>
    </location>
</feature>
<keyword evidence="4" id="KW-0788">Thiol protease</keyword>
<evidence type="ECO:0000256" key="4">
    <source>
        <dbReference type="ARBA" id="ARBA00022807"/>
    </source>
</evidence>
<name>A0ABU7REQ9_9BACT</name>
<dbReference type="InterPro" id="IPR003646">
    <property type="entry name" value="SH3-like_bac-type"/>
</dbReference>
<proteinExistence type="inferred from homology"/>
<comment type="caution">
    <text evidence="7">The sequence shown here is derived from an EMBL/GenBank/DDBJ whole genome shotgun (WGS) entry which is preliminary data.</text>
</comment>
<organism evidence="7 8">
    <name type="scientific">Niabella digestorum</name>
    <dbReference type="NCBI Taxonomy" id="3117701"/>
    <lineage>
        <taxon>Bacteria</taxon>
        <taxon>Pseudomonadati</taxon>
        <taxon>Bacteroidota</taxon>
        <taxon>Chitinophagia</taxon>
        <taxon>Chitinophagales</taxon>
        <taxon>Chitinophagaceae</taxon>
        <taxon>Niabella</taxon>
    </lineage>
</organism>
<dbReference type="InterPro" id="IPR000064">
    <property type="entry name" value="NLP_P60_dom"/>
</dbReference>
<dbReference type="Gene3D" id="3.90.1720.10">
    <property type="entry name" value="endopeptidase domain like (from Nostoc punctiforme)"/>
    <property type="match status" value="1"/>
</dbReference>
<dbReference type="PANTHER" id="PTHR47053:SF1">
    <property type="entry name" value="MUREIN DD-ENDOPEPTIDASE MEPH-RELATED"/>
    <property type="match status" value="1"/>
</dbReference>
<keyword evidence="8" id="KW-1185">Reference proteome</keyword>
<dbReference type="Pfam" id="PF18348">
    <property type="entry name" value="SH3_16"/>
    <property type="match status" value="1"/>
</dbReference>
<evidence type="ECO:0000313" key="8">
    <source>
        <dbReference type="Proteomes" id="UP001357452"/>
    </source>
</evidence>
<evidence type="ECO:0000259" key="5">
    <source>
        <dbReference type="PROSITE" id="PS51781"/>
    </source>
</evidence>
<dbReference type="Gene3D" id="2.30.30.40">
    <property type="entry name" value="SH3 Domains"/>
    <property type="match status" value="1"/>
</dbReference>
<dbReference type="RefSeq" id="WP_330973888.1">
    <property type="nucleotide sequence ID" value="NZ_JAZGLY010000002.1"/>
</dbReference>
<protein>
    <submittedName>
        <fullName evidence="7">C40 family peptidase</fullName>
    </submittedName>
</protein>
<evidence type="ECO:0000256" key="1">
    <source>
        <dbReference type="ARBA" id="ARBA00007074"/>
    </source>
</evidence>
<dbReference type="Pfam" id="PF00877">
    <property type="entry name" value="NLPC_P60"/>
    <property type="match status" value="1"/>
</dbReference>
<gene>
    <name evidence="7" type="ORF">V2H41_04255</name>
</gene>
<sequence>MNYAIVTVPAAPVRKLPNHRSEMSNQLLFGESVKIIRQKNEWYKIESLYDGYQGWLTHHMITLTDKSEITSSCHLLAPQFLTTIRINGQTMQIPLGASLPNLKNRKGTIAGKEYSFNGKPLRPDTISNKIEQLISNAMQWLNAPYQWGGKTVLGVDCSGFSQTMYKLVGMPIPRDAKQQALKGTLVKNLQQAQPGDLAFFNEDDKIVHVGILLGSNKIIHAAGKVRIDTIDKKGIVNVDSGKRTHNLKVIKRFI</sequence>
<dbReference type="EMBL" id="JAZGLY010000002">
    <property type="protein sequence ID" value="MEE6186479.1"/>
    <property type="molecule type" value="Genomic_DNA"/>
</dbReference>
<evidence type="ECO:0000313" key="7">
    <source>
        <dbReference type="EMBL" id="MEE6186479.1"/>
    </source>
</evidence>
<dbReference type="Proteomes" id="UP001357452">
    <property type="component" value="Unassembled WGS sequence"/>
</dbReference>
<keyword evidence="3" id="KW-0378">Hydrolase</keyword>
<reference evidence="7 8" key="1">
    <citation type="submission" date="2024-01" db="EMBL/GenBank/DDBJ databases">
        <title>Niabella digestum sp. nov., isolated from waste digestion system.</title>
        <authorList>
            <person name="Zhang L."/>
        </authorList>
    </citation>
    <scope>NUCLEOTIDE SEQUENCE [LARGE SCALE GENOMIC DNA]</scope>
    <source>
        <strain evidence="7 8">A18</strain>
    </source>
</reference>
<evidence type="ECO:0000256" key="3">
    <source>
        <dbReference type="ARBA" id="ARBA00022801"/>
    </source>
</evidence>
<feature type="domain" description="NlpC/P60" evidence="6">
    <location>
        <begin position="127"/>
        <end position="254"/>
    </location>
</feature>
<dbReference type="PANTHER" id="PTHR47053">
    <property type="entry name" value="MUREIN DD-ENDOPEPTIDASE MEPH-RELATED"/>
    <property type="match status" value="1"/>
</dbReference>